<feature type="transmembrane region" description="Helical" evidence="7">
    <location>
        <begin position="322"/>
        <end position="343"/>
    </location>
</feature>
<feature type="transmembrane region" description="Helical" evidence="7">
    <location>
        <begin position="374"/>
        <end position="394"/>
    </location>
</feature>
<protein>
    <submittedName>
        <fullName evidence="9">Type VII secretion integral membrane protein EccD</fullName>
    </submittedName>
</protein>
<dbReference type="InterPro" id="IPR024962">
    <property type="entry name" value="YukD-like"/>
</dbReference>
<comment type="caution">
    <text evidence="9">The sequence shown here is derived from an EMBL/GenBank/DDBJ whole genome shotgun (WGS) entry which is preliminary data.</text>
</comment>
<feature type="transmembrane region" description="Helical" evidence="7">
    <location>
        <begin position="147"/>
        <end position="169"/>
    </location>
</feature>
<dbReference type="Pfam" id="PF19053">
    <property type="entry name" value="EccD"/>
    <property type="match status" value="1"/>
</dbReference>
<dbReference type="NCBIfam" id="TIGR03920">
    <property type="entry name" value="T7SS_EccD"/>
    <property type="match status" value="1"/>
</dbReference>
<gene>
    <name evidence="9" type="primary">eccD</name>
    <name evidence="9" type="ORF">UXQ13_22970</name>
</gene>
<feature type="transmembrane region" description="Helical" evidence="7">
    <location>
        <begin position="123"/>
        <end position="141"/>
    </location>
</feature>
<dbReference type="EMBL" id="JBAPLV010000047">
    <property type="protein sequence ID" value="MEI4281354.1"/>
    <property type="molecule type" value="Genomic_DNA"/>
</dbReference>
<feature type="transmembrane region" description="Helical" evidence="7">
    <location>
        <begin position="181"/>
        <end position="203"/>
    </location>
</feature>
<feature type="transmembrane region" description="Helical" evidence="7">
    <location>
        <begin position="433"/>
        <end position="459"/>
    </location>
</feature>
<keyword evidence="3" id="KW-1003">Cell membrane</keyword>
<dbReference type="Proteomes" id="UP001373496">
    <property type="component" value="Unassembled WGS sequence"/>
</dbReference>
<evidence type="ECO:0000256" key="6">
    <source>
        <dbReference type="ARBA" id="ARBA00023136"/>
    </source>
</evidence>
<dbReference type="PIRSF" id="PIRSF017804">
    <property type="entry name" value="Secretion_EccD1"/>
    <property type="match status" value="1"/>
</dbReference>
<dbReference type="InterPro" id="IPR044049">
    <property type="entry name" value="EccD_transm"/>
</dbReference>
<dbReference type="Pfam" id="PF08817">
    <property type="entry name" value="YukD"/>
    <property type="match status" value="1"/>
</dbReference>
<feature type="transmembrane region" description="Helical" evidence="7">
    <location>
        <begin position="236"/>
        <end position="257"/>
    </location>
</feature>
<evidence type="ECO:0000313" key="10">
    <source>
        <dbReference type="Proteomes" id="UP001373496"/>
    </source>
</evidence>
<evidence type="ECO:0000256" key="1">
    <source>
        <dbReference type="ARBA" id="ARBA00004651"/>
    </source>
</evidence>
<feature type="transmembrane region" description="Helical" evidence="7">
    <location>
        <begin position="263"/>
        <end position="283"/>
    </location>
</feature>
<keyword evidence="10" id="KW-1185">Reference proteome</keyword>
<dbReference type="Gene3D" id="3.10.20.90">
    <property type="entry name" value="Phosphatidylinositol 3-kinase Catalytic Subunit, Chain A, domain 1"/>
    <property type="match status" value="1"/>
</dbReference>
<organism evidence="9 10">
    <name type="scientific">Klenkia terrae</name>
    <dbReference type="NCBI Taxonomy" id="1052259"/>
    <lineage>
        <taxon>Bacteria</taxon>
        <taxon>Bacillati</taxon>
        <taxon>Actinomycetota</taxon>
        <taxon>Actinomycetes</taxon>
        <taxon>Geodermatophilales</taxon>
        <taxon>Geodermatophilaceae</taxon>
        <taxon>Klenkia</taxon>
    </lineage>
</organism>
<feature type="domain" description="EccD-like transmembrane" evidence="8">
    <location>
        <begin position="120"/>
        <end position="462"/>
    </location>
</feature>
<evidence type="ECO:0000259" key="8">
    <source>
        <dbReference type="Pfam" id="PF19053"/>
    </source>
</evidence>
<feature type="transmembrane region" description="Helical" evidence="7">
    <location>
        <begin position="400"/>
        <end position="421"/>
    </location>
</feature>
<accession>A0ABU8EET1</accession>
<proteinExistence type="inferred from homology"/>
<feature type="transmembrane region" description="Helical" evidence="7">
    <location>
        <begin position="349"/>
        <end position="367"/>
    </location>
</feature>
<comment type="subcellular location">
    <subcellularLocation>
        <location evidence="1">Cell membrane</location>
        <topology evidence="1">Multi-pass membrane protein</topology>
    </subcellularLocation>
</comment>
<evidence type="ECO:0000256" key="3">
    <source>
        <dbReference type="ARBA" id="ARBA00022475"/>
    </source>
</evidence>
<reference evidence="9 10" key="1">
    <citation type="submission" date="2024-03" db="EMBL/GenBank/DDBJ databases">
        <title>Draft genome sequence of Klenkia terrae.</title>
        <authorList>
            <person name="Duangmal K."/>
            <person name="Chantavorakit T."/>
        </authorList>
    </citation>
    <scope>NUCLEOTIDE SEQUENCE [LARGE SCALE GENOMIC DNA]</scope>
    <source>
        <strain evidence="9 10">JCM 17786</strain>
    </source>
</reference>
<name>A0ABU8EET1_9ACTN</name>
<keyword evidence="6 7" id="KW-0472">Membrane</keyword>
<evidence type="ECO:0000256" key="2">
    <source>
        <dbReference type="ARBA" id="ARBA00006162"/>
    </source>
</evidence>
<dbReference type="InterPro" id="IPR006707">
    <property type="entry name" value="T7SS_EccD"/>
</dbReference>
<feature type="transmembrane region" description="Helical" evidence="7">
    <location>
        <begin position="209"/>
        <end position="229"/>
    </location>
</feature>
<dbReference type="RefSeq" id="WP_225233147.1">
    <property type="nucleotide sequence ID" value="NZ_JBAPLV010000047.1"/>
</dbReference>
<evidence type="ECO:0000313" key="9">
    <source>
        <dbReference type="EMBL" id="MEI4281354.1"/>
    </source>
</evidence>
<comment type="similarity">
    <text evidence="2">Belongs to the EccD/Snm4 family.</text>
</comment>
<evidence type="ECO:0000256" key="7">
    <source>
        <dbReference type="SAM" id="Phobius"/>
    </source>
</evidence>
<evidence type="ECO:0000256" key="5">
    <source>
        <dbReference type="ARBA" id="ARBA00022989"/>
    </source>
</evidence>
<evidence type="ECO:0000256" key="4">
    <source>
        <dbReference type="ARBA" id="ARBA00022692"/>
    </source>
</evidence>
<sequence>MTRAVGSGLARITVAAPTRRVDVALPDGVAVAELLPMLLRHAGGELADLGQEQGGWVLRRPDGTPVEPDRSLVAQEVRDGDVLHLVPSREQWPELDYDDVVDAIARSARDRSRSWGSAATRRAGIAAGTAGLVVAGLVVATTGPDDWGRAGAVLLGLGAVALVVALLLARATGDAGAAVPFGAVAQLAVAGGALVVGLGAQPLGELGPWQWLSAALALVAVSLLVLGAVSVSAEGPVAGIALGVLGAVAAAAALTGAVDALDAAALVVSLTVVLIPAVPLLSVRLGKVPMPVLPTTTEDLLADGPQVPRSRVAARVRRADEILTGLLTGTAAAALAAGAVLVASGRTSALVLVALVTVSALLRARLFPASRHRLPFLATGLGGVVLLVVAALALEPGQRLTVLVPVLVVLALLALVAGLRLQDRAPSPYLGRLADVLDVLVALAVVPVACLVAGLYGYVRGLYG</sequence>
<keyword evidence="5 7" id="KW-1133">Transmembrane helix</keyword>
<keyword evidence="4 7" id="KW-0812">Transmembrane</keyword>